<dbReference type="GO" id="GO:0005634">
    <property type="term" value="C:nucleus"/>
    <property type="evidence" value="ECO:0007669"/>
    <property type="project" value="UniProtKB-SubCell"/>
</dbReference>
<dbReference type="Proteomes" id="UP000078561">
    <property type="component" value="Unassembled WGS sequence"/>
</dbReference>
<keyword evidence="1 2" id="KW-0371">Homeobox</keyword>
<dbReference type="AlphaFoldDB" id="A0A163JC17"/>
<dbReference type="Gene3D" id="3.40.50.1110">
    <property type="entry name" value="SGNH hydrolase"/>
    <property type="match status" value="1"/>
</dbReference>
<feature type="domain" description="Homeobox" evidence="4">
    <location>
        <begin position="291"/>
        <end position="351"/>
    </location>
</feature>
<evidence type="ECO:0000256" key="2">
    <source>
        <dbReference type="RuleBase" id="RU000682"/>
    </source>
</evidence>
<dbReference type="PROSITE" id="PS50071">
    <property type="entry name" value="HOMEOBOX_2"/>
    <property type="match status" value="1"/>
</dbReference>
<gene>
    <name evidence="5" type="primary">ABSGL_03873.1 scaffold 4679</name>
</gene>
<evidence type="ECO:0000313" key="6">
    <source>
        <dbReference type="Proteomes" id="UP000078561"/>
    </source>
</evidence>
<dbReference type="InterPro" id="IPR009057">
    <property type="entry name" value="Homeodomain-like_sf"/>
</dbReference>
<evidence type="ECO:0000313" key="5">
    <source>
        <dbReference type="EMBL" id="SAL98344.1"/>
    </source>
</evidence>
<accession>A0A163JC17</accession>
<feature type="DNA-binding region" description="Homeobox" evidence="1">
    <location>
        <begin position="293"/>
        <end position="352"/>
    </location>
</feature>
<evidence type="ECO:0000256" key="1">
    <source>
        <dbReference type="PROSITE-ProRule" id="PRU00108"/>
    </source>
</evidence>
<dbReference type="InterPro" id="IPR036514">
    <property type="entry name" value="SGNH_hydro_sf"/>
</dbReference>
<keyword evidence="1 2" id="KW-0539">Nucleus</keyword>
<dbReference type="Pfam" id="PF00046">
    <property type="entry name" value="Homeodomain"/>
    <property type="match status" value="1"/>
</dbReference>
<dbReference type="InParanoid" id="A0A163JC17"/>
<dbReference type="EMBL" id="LT552064">
    <property type="protein sequence ID" value="SAL98344.1"/>
    <property type="molecule type" value="Genomic_DNA"/>
</dbReference>
<proteinExistence type="predicted"/>
<protein>
    <recommendedName>
        <fullName evidence="4">Homeobox domain-containing protein</fullName>
    </recommendedName>
</protein>
<dbReference type="CDD" id="cd00086">
    <property type="entry name" value="homeodomain"/>
    <property type="match status" value="1"/>
</dbReference>
<reference evidence="5" key="1">
    <citation type="submission" date="2016-04" db="EMBL/GenBank/DDBJ databases">
        <authorList>
            <person name="Evans L.H."/>
            <person name="Alamgir A."/>
            <person name="Owens N."/>
            <person name="Weber N.D."/>
            <person name="Virtaneva K."/>
            <person name="Barbian K."/>
            <person name="Babar A."/>
            <person name="Rosenke K."/>
        </authorList>
    </citation>
    <scope>NUCLEOTIDE SEQUENCE [LARGE SCALE GENOMIC DNA]</scope>
    <source>
        <strain evidence="5">CBS 101.48</strain>
    </source>
</reference>
<evidence type="ECO:0000259" key="4">
    <source>
        <dbReference type="PROSITE" id="PS50071"/>
    </source>
</evidence>
<sequence length="385" mass="43388">MVRRHRSLALDLVDTHDLLKDMSNTPADFGFKDGHRSFWDTCHGQCDNAVDDYVWWDKTHLTGGAHRIIANSILMSGDSSVMGDVEGAKSPTFAAKYNTGLMDRLYEELKGGTANDQQAECSDSNRWMRPLMAFLVLGLGYVAYKRWVQQRGGSLGALAGLIKMLSVDRMIEEITTRLGTDAPCLIPLTEMMPDAASHGDQYVLWGYARYQNASRLTFSPLYRVMAPEGAPGFSQGPPHQPLKESLIQPLQSEASIAPLLSLSLPEEPPALQRSNSDRIPVPDDHAQPQTEKVVIPRPPYSREITRCLKQAFIDTVGQDRKLTREQRRKIMQETGLSSRSITYWFSNHKRRPPFFGKQYRQAVVQSRGQVKTFEDFELWGALSKK</sequence>
<evidence type="ECO:0000256" key="3">
    <source>
        <dbReference type="SAM" id="MobiDB-lite"/>
    </source>
</evidence>
<name>A0A163JC17_ABSGL</name>
<dbReference type="SMART" id="SM00389">
    <property type="entry name" value="HOX"/>
    <property type="match status" value="1"/>
</dbReference>
<dbReference type="OrthoDB" id="2389483at2759"/>
<dbReference type="SUPFAM" id="SSF46689">
    <property type="entry name" value="Homeodomain-like"/>
    <property type="match status" value="1"/>
</dbReference>
<keyword evidence="6" id="KW-1185">Reference proteome</keyword>
<keyword evidence="1 2" id="KW-0238">DNA-binding</keyword>
<dbReference type="InterPro" id="IPR001356">
    <property type="entry name" value="HD"/>
</dbReference>
<comment type="subcellular location">
    <subcellularLocation>
        <location evidence="1 2">Nucleus</location>
    </subcellularLocation>
</comment>
<dbReference type="GO" id="GO:0003677">
    <property type="term" value="F:DNA binding"/>
    <property type="evidence" value="ECO:0007669"/>
    <property type="project" value="UniProtKB-UniRule"/>
</dbReference>
<dbReference type="Gene3D" id="1.10.10.60">
    <property type="entry name" value="Homeodomain-like"/>
    <property type="match status" value="1"/>
</dbReference>
<organism evidence="5">
    <name type="scientific">Absidia glauca</name>
    <name type="common">Pin mould</name>
    <dbReference type="NCBI Taxonomy" id="4829"/>
    <lineage>
        <taxon>Eukaryota</taxon>
        <taxon>Fungi</taxon>
        <taxon>Fungi incertae sedis</taxon>
        <taxon>Mucoromycota</taxon>
        <taxon>Mucoromycotina</taxon>
        <taxon>Mucoromycetes</taxon>
        <taxon>Mucorales</taxon>
        <taxon>Cunninghamellaceae</taxon>
        <taxon>Absidia</taxon>
    </lineage>
</organism>
<feature type="region of interest" description="Disordered" evidence="3">
    <location>
        <begin position="266"/>
        <end position="290"/>
    </location>
</feature>